<feature type="signal peptide" evidence="7">
    <location>
        <begin position="1"/>
        <end position="21"/>
    </location>
</feature>
<evidence type="ECO:0000313" key="9">
    <source>
        <dbReference type="EMBL" id="MBX10569.1"/>
    </source>
</evidence>
<evidence type="ECO:0000256" key="2">
    <source>
        <dbReference type="ARBA" id="ARBA00022692"/>
    </source>
</evidence>
<keyword evidence="9" id="KW-0808">Transferase</keyword>
<keyword evidence="2 6" id="KW-0812">Transmembrane</keyword>
<protein>
    <submittedName>
        <fullName evidence="9">Receptor-like protein kinase At5g59670 isoform X2</fullName>
    </submittedName>
</protein>
<dbReference type="GO" id="GO:0016020">
    <property type="term" value="C:membrane"/>
    <property type="evidence" value="ECO:0007669"/>
    <property type="project" value="UniProtKB-SubCell"/>
</dbReference>
<dbReference type="PANTHER" id="PTHR45631:SF181">
    <property type="entry name" value="RECEPTOR-LIKE PROTEIN 4"/>
    <property type="match status" value="1"/>
</dbReference>
<dbReference type="EMBL" id="GGEC01030084">
    <property type="protein sequence ID" value="MBX10568.1"/>
    <property type="molecule type" value="Transcribed_RNA"/>
</dbReference>
<reference evidence="9" key="1">
    <citation type="submission" date="2018-02" db="EMBL/GenBank/DDBJ databases">
        <title>Rhizophora mucronata_Transcriptome.</title>
        <authorList>
            <person name="Meera S.P."/>
            <person name="Sreeshan A."/>
            <person name="Augustine A."/>
        </authorList>
    </citation>
    <scope>NUCLEOTIDE SEQUENCE</scope>
    <source>
        <tissue evidence="9">Leaf</tissue>
    </source>
</reference>
<feature type="transmembrane region" description="Helical" evidence="6">
    <location>
        <begin position="553"/>
        <end position="576"/>
    </location>
</feature>
<dbReference type="PANTHER" id="PTHR45631">
    <property type="entry name" value="OS07G0107800 PROTEIN-RELATED"/>
    <property type="match status" value="1"/>
</dbReference>
<feature type="chain" id="PRO_5015085044" evidence="7">
    <location>
        <begin position="22"/>
        <end position="626"/>
    </location>
</feature>
<keyword evidence="4 6" id="KW-1133">Transmembrane helix</keyword>
<sequence length="626" mass="68629">MVRLRGRIMLWLLAAFHLALSTTICLAKRAPWVMRISCGSRVDIHSPPTNALWYKDFAYTGGIPTNATLPSYISPRLKTLRYFPLSEGPNNCYNIRKVPKGHYSVRVFFGLVALPNFDNEPLFDVSVEGTQIYSLKSGWSTHDDQVFTEAIVFLTDGTASICFHSTGRGDPAILSIEILQIDDRAYYVGPEWSHGVILKTARRLSCGNKRSKFDADYSGDHWGGDRYWGSITTFGLGSDQAISTTRSIQLASSAPNFYPEALYQTALIGTDTRPDLAFTMDVDPNRNYSIWLHFAEIDPSIAGVKQRIFDILINGVPAFEEVDVARMSGDRYAALVLNTTVAVNGRSLTISLHPKEGSHAIINAIEVFEVVTTESKTLLEEVRALQTLKDALGLPLRFGWNGDPCVPQQHPWSGADCHFDGASSKWFIDGLGLDNQGVRGFLPNDISKLQHLQNINLSGNSIHGAIPSSIGTIATLEVLDLSFNFFNGSIPMSLGQLTSLRRLNLNGNSLSGEVPAALGGRLLHRASFNFTDNAGLCGIPGLPPCGPHLSSRAIVGIAFGATVAFVLMIICSMCWWKRRQNILRAQQIAARGAPYAKSRTQLSHDIQMTRHGHARTAAENGPSLLL</sequence>
<evidence type="ECO:0000256" key="4">
    <source>
        <dbReference type="ARBA" id="ARBA00022989"/>
    </source>
</evidence>
<feature type="domain" description="Malectin-like" evidence="8">
    <location>
        <begin position="36"/>
        <end position="370"/>
    </location>
</feature>
<dbReference type="GO" id="GO:0016301">
    <property type="term" value="F:kinase activity"/>
    <property type="evidence" value="ECO:0007669"/>
    <property type="project" value="UniProtKB-KW"/>
</dbReference>
<evidence type="ECO:0000256" key="5">
    <source>
        <dbReference type="ARBA" id="ARBA00023136"/>
    </source>
</evidence>
<dbReference type="InterPro" id="IPR001611">
    <property type="entry name" value="Leu-rich_rpt"/>
</dbReference>
<dbReference type="FunFam" id="3.80.10.10:FF:000135">
    <property type="entry name" value="Putative LRR receptor-like serine/threonine-protein kinase"/>
    <property type="match status" value="1"/>
</dbReference>
<dbReference type="Gene3D" id="3.80.10.10">
    <property type="entry name" value="Ribonuclease Inhibitor"/>
    <property type="match status" value="1"/>
</dbReference>
<dbReference type="Pfam" id="PF13855">
    <property type="entry name" value="LRR_8"/>
    <property type="match status" value="1"/>
</dbReference>
<keyword evidence="9" id="KW-0418">Kinase</keyword>
<proteinExistence type="predicted"/>
<accession>A0A2P2KXX0</accession>
<dbReference type="InterPro" id="IPR032675">
    <property type="entry name" value="LRR_dom_sf"/>
</dbReference>
<dbReference type="Gene3D" id="2.60.120.430">
    <property type="entry name" value="Galactose-binding lectin"/>
    <property type="match status" value="2"/>
</dbReference>
<evidence type="ECO:0000259" key="8">
    <source>
        <dbReference type="Pfam" id="PF12819"/>
    </source>
</evidence>
<dbReference type="EMBL" id="GGEC01030085">
    <property type="protein sequence ID" value="MBX10569.1"/>
    <property type="molecule type" value="Transcribed_RNA"/>
</dbReference>
<dbReference type="Pfam" id="PF12819">
    <property type="entry name" value="Malectin_like"/>
    <property type="match status" value="1"/>
</dbReference>
<evidence type="ECO:0000256" key="6">
    <source>
        <dbReference type="SAM" id="Phobius"/>
    </source>
</evidence>
<dbReference type="InterPro" id="IPR024788">
    <property type="entry name" value="Malectin-like_Carb-bd_dom"/>
</dbReference>
<organism evidence="9">
    <name type="scientific">Rhizophora mucronata</name>
    <name type="common">Asiatic mangrove</name>
    <dbReference type="NCBI Taxonomy" id="61149"/>
    <lineage>
        <taxon>Eukaryota</taxon>
        <taxon>Viridiplantae</taxon>
        <taxon>Streptophyta</taxon>
        <taxon>Embryophyta</taxon>
        <taxon>Tracheophyta</taxon>
        <taxon>Spermatophyta</taxon>
        <taxon>Magnoliopsida</taxon>
        <taxon>eudicotyledons</taxon>
        <taxon>Gunneridae</taxon>
        <taxon>Pentapetalae</taxon>
        <taxon>rosids</taxon>
        <taxon>fabids</taxon>
        <taxon>Malpighiales</taxon>
        <taxon>Rhizophoraceae</taxon>
        <taxon>Rhizophora</taxon>
    </lineage>
</organism>
<keyword evidence="5 6" id="KW-0472">Membrane</keyword>
<comment type="subcellular location">
    <subcellularLocation>
        <location evidence="1">Membrane</location>
        <topology evidence="1">Single-pass membrane protein</topology>
    </subcellularLocation>
</comment>
<evidence type="ECO:0000256" key="1">
    <source>
        <dbReference type="ARBA" id="ARBA00004167"/>
    </source>
</evidence>
<dbReference type="FunFam" id="2.60.120.430:FF:000009">
    <property type="entry name" value="Receptor like protein 4"/>
    <property type="match status" value="1"/>
</dbReference>
<keyword evidence="3 7" id="KW-0732">Signal</keyword>
<keyword evidence="9" id="KW-0675">Receptor</keyword>
<dbReference type="SUPFAM" id="SSF52058">
    <property type="entry name" value="L domain-like"/>
    <property type="match status" value="1"/>
</dbReference>
<dbReference type="AlphaFoldDB" id="A0A2P2KXX0"/>
<name>A0A2P2KXX0_RHIMU</name>
<evidence type="ECO:0000256" key="7">
    <source>
        <dbReference type="SAM" id="SignalP"/>
    </source>
</evidence>
<evidence type="ECO:0000256" key="3">
    <source>
        <dbReference type="ARBA" id="ARBA00022729"/>
    </source>
</evidence>